<comment type="caution">
    <text evidence="1">The sequence shown here is derived from an EMBL/GenBank/DDBJ whole genome shotgun (WGS) entry which is preliminary data.</text>
</comment>
<evidence type="ECO:0000313" key="1">
    <source>
        <dbReference type="EMBL" id="KAF2428962.1"/>
    </source>
</evidence>
<evidence type="ECO:0000313" key="2">
    <source>
        <dbReference type="Proteomes" id="UP000800235"/>
    </source>
</evidence>
<proteinExistence type="predicted"/>
<name>A0A9P4TXL5_9PEZI</name>
<sequence>MAAPMVAATLAIYISYESISNDAQKAFSRLKANEQTGVLQGFSQNTANVLLNVGINNPNKDSKTPYKDAPEDRVPVQVIQDPTPAQFEQPKDSEDIDDADASDLVDEWQSVPVTCRDSTISNADAMILSLRVVMTPSLKVCTPDASARSKCLNFDTSQIEPVNGQTYSLCGPSGTCIAGDTLQDAIKALQFKCTNSNTNTTGGSVEVMPGITVQL</sequence>
<organism evidence="1 2">
    <name type="scientific">Tothia fuscella</name>
    <dbReference type="NCBI Taxonomy" id="1048955"/>
    <lineage>
        <taxon>Eukaryota</taxon>
        <taxon>Fungi</taxon>
        <taxon>Dikarya</taxon>
        <taxon>Ascomycota</taxon>
        <taxon>Pezizomycotina</taxon>
        <taxon>Dothideomycetes</taxon>
        <taxon>Pleosporomycetidae</taxon>
        <taxon>Venturiales</taxon>
        <taxon>Cylindrosympodiaceae</taxon>
        <taxon>Tothia</taxon>
    </lineage>
</organism>
<dbReference type="EMBL" id="MU007051">
    <property type="protein sequence ID" value="KAF2428962.1"/>
    <property type="molecule type" value="Genomic_DNA"/>
</dbReference>
<reference evidence="1" key="1">
    <citation type="journal article" date="2020" name="Stud. Mycol.">
        <title>101 Dothideomycetes genomes: a test case for predicting lifestyles and emergence of pathogens.</title>
        <authorList>
            <person name="Haridas S."/>
            <person name="Albert R."/>
            <person name="Binder M."/>
            <person name="Bloem J."/>
            <person name="Labutti K."/>
            <person name="Salamov A."/>
            <person name="Andreopoulos B."/>
            <person name="Baker S."/>
            <person name="Barry K."/>
            <person name="Bills G."/>
            <person name="Bluhm B."/>
            <person name="Cannon C."/>
            <person name="Castanera R."/>
            <person name="Culley D."/>
            <person name="Daum C."/>
            <person name="Ezra D."/>
            <person name="Gonzalez J."/>
            <person name="Henrissat B."/>
            <person name="Kuo A."/>
            <person name="Liang C."/>
            <person name="Lipzen A."/>
            <person name="Lutzoni F."/>
            <person name="Magnuson J."/>
            <person name="Mondo S."/>
            <person name="Nolan M."/>
            <person name="Ohm R."/>
            <person name="Pangilinan J."/>
            <person name="Park H.-J."/>
            <person name="Ramirez L."/>
            <person name="Alfaro M."/>
            <person name="Sun H."/>
            <person name="Tritt A."/>
            <person name="Yoshinaga Y."/>
            <person name="Zwiers L.-H."/>
            <person name="Turgeon B."/>
            <person name="Goodwin S."/>
            <person name="Spatafora J."/>
            <person name="Crous P."/>
            <person name="Grigoriev I."/>
        </authorList>
    </citation>
    <scope>NUCLEOTIDE SEQUENCE</scope>
    <source>
        <strain evidence="1">CBS 130266</strain>
    </source>
</reference>
<accession>A0A9P4TXL5</accession>
<gene>
    <name evidence="1" type="ORF">EJ08DRAFT_308592</name>
</gene>
<dbReference type="AlphaFoldDB" id="A0A9P4TXL5"/>
<keyword evidence="2" id="KW-1185">Reference proteome</keyword>
<dbReference type="Proteomes" id="UP000800235">
    <property type="component" value="Unassembled WGS sequence"/>
</dbReference>
<protein>
    <submittedName>
        <fullName evidence="1">Uncharacterized protein</fullName>
    </submittedName>
</protein>